<feature type="domain" description="C2H2-type" evidence="15">
    <location>
        <begin position="296"/>
        <end position="323"/>
    </location>
</feature>
<dbReference type="PROSITE" id="PS51915">
    <property type="entry name" value="ZAD"/>
    <property type="match status" value="1"/>
</dbReference>
<evidence type="ECO:0000256" key="10">
    <source>
        <dbReference type="ARBA" id="ARBA00023163"/>
    </source>
</evidence>
<evidence type="ECO:0000313" key="17">
    <source>
        <dbReference type="EMBL" id="JAI48124.1"/>
    </source>
</evidence>
<evidence type="ECO:0000259" key="16">
    <source>
        <dbReference type="PROSITE" id="PS51915"/>
    </source>
</evidence>
<organism evidence="17">
    <name type="scientific">Bactrocera latifrons</name>
    <name type="common">Malaysian fruit fly</name>
    <name type="synonym">Chaetodacus latifrons</name>
    <dbReference type="NCBI Taxonomy" id="174628"/>
    <lineage>
        <taxon>Eukaryota</taxon>
        <taxon>Metazoa</taxon>
        <taxon>Ecdysozoa</taxon>
        <taxon>Arthropoda</taxon>
        <taxon>Hexapoda</taxon>
        <taxon>Insecta</taxon>
        <taxon>Pterygota</taxon>
        <taxon>Neoptera</taxon>
        <taxon>Endopterygota</taxon>
        <taxon>Diptera</taxon>
        <taxon>Brachycera</taxon>
        <taxon>Muscomorpha</taxon>
        <taxon>Tephritoidea</taxon>
        <taxon>Tephritidae</taxon>
        <taxon>Bactrocera</taxon>
        <taxon>Bactrocera</taxon>
    </lineage>
</organism>
<feature type="binding site" evidence="13">
    <location>
        <position position="87"/>
    </location>
    <ligand>
        <name>Zn(2+)</name>
        <dbReference type="ChEBI" id="CHEBI:29105"/>
    </ligand>
</feature>
<dbReference type="PROSITE" id="PS50157">
    <property type="entry name" value="ZINC_FINGER_C2H2_2"/>
    <property type="match status" value="9"/>
</dbReference>
<evidence type="ECO:0000256" key="9">
    <source>
        <dbReference type="ARBA" id="ARBA00023125"/>
    </source>
</evidence>
<dbReference type="GO" id="GO:0008270">
    <property type="term" value="F:zinc ion binding"/>
    <property type="evidence" value="ECO:0007669"/>
    <property type="project" value="UniProtKB-UniRule"/>
</dbReference>
<feature type="domain" description="C2H2-type" evidence="15">
    <location>
        <begin position="324"/>
        <end position="351"/>
    </location>
</feature>
<feature type="region of interest" description="Disordered" evidence="14">
    <location>
        <begin position="118"/>
        <end position="175"/>
    </location>
</feature>
<dbReference type="FunFam" id="3.30.160.60:FF:000446">
    <property type="entry name" value="Zinc finger protein"/>
    <property type="match status" value="1"/>
</dbReference>
<keyword evidence="11" id="KW-0539">Nucleus</keyword>
<dbReference type="PANTHER" id="PTHR16515:SF49">
    <property type="entry name" value="GASTRULA ZINC FINGER PROTEIN XLCGF49.1-LIKE-RELATED"/>
    <property type="match status" value="1"/>
</dbReference>
<feature type="domain" description="C2H2-type" evidence="15">
    <location>
        <begin position="352"/>
        <end position="379"/>
    </location>
</feature>
<proteinExistence type="inferred from homology"/>
<dbReference type="SMART" id="SM00355">
    <property type="entry name" value="ZnF_C2H2"/>
    <property type="match status" value="9"/>
</dbReference>
<keyword evidence="10" id="KW-0804">Transcription</keyword>
<dbReference type="OrthoDB" id="202234at2759"/>
<evidence type="ECO:0000256" key="6">
    <source>
        <dbReference type="ARBA" id="ARBA00022771"/>
    </source>
</evidence>
<dbReference type="InterPro" id="IPR036236">
    <property type="entry name" value="Znf_C2H2_sf"/>
</dbReference>
<evidence type="ECO:0000256" key="11">
    <source>
        <dbReference type="ARBA" id="ARBA00023242"/>
    </source>
</evidence>
<dbReference type="SUPFAM" id="SSF57716">
    <property type="entry name" value="Glucocorticoid receptor-like (DNA-binding domain)"/>
    <property type="match status" value="1"/>
</dbReference>
<feature type="domain" description="C2H2-type" evidence="15">
    <location>
        <begin position="380"/>
        <end position="407"/>
    </location>
</feature>
<comment type="similarity">
    <text evidence="3">Belongs to the krueppel C2H2-type zinc-finger protein family.</text>
</comment>
<feature type="binding site" evidence="13">
    <location>
        <position position="26"/>
    </location>
    <ligand>
        <name>Zn(2+)</name>
        <dbReference type="ChEBI" id="CHEBI:29105"/>
    </ligand>
</feature>
<feature type="region of interest" description="Disordered" evidence="14">
    <location>
        <begin position="613"/>
        <end position="638"/>
    </location>
</feature>
<feature type="domain" description="C2H2-type" evidence="15">
    <location>
        <begin position="491"/>
        <end position="513"/>
    </location>
</feature>
<evidence type="ECO:0000256" key="3">
    <source>
        <dbReference type="ARBA" id="ARBA00006991"/>
    </source>
</evidence>
<reference evidence="17" key="1">
    <citation type="submission" date="2015-06" db="EMBL/GenBank/DDBJ databases">
        <authorList>
            <person name="Hoefler B.C."/>
            <person name="Straight P.D."/>
        </authorList>
    </citation>
    <scope>NUCLEOTIDE SEQUENCE</scope>
</reference>
<evidence type="ECO:0000256" key="2">
    <source>
        <dbReference type="ARBA" id="ARBA00004123"/>
    </source>
</evidence>
<dbReference type="FunFam" id="3.30.160.60:FF:000060">
    <property type="entry name" value="zinc finger protein 436"/>
    <property type="match status" value="1"/>
</dbReference>
<keyword evidence="7 13" id="KW-0862">Zinc</keyword>
<dbReference type="Pfam" id="PF07776">
    <property type="entry name" value="zf-AD"/>
    <property type="match status" value="1"/>
</dbReference>
<dbReference type="PANTHER" id="PTHR16515">
    <property type="entry name" value="PR DOMAIN ZINC FINGER PROTEIN"/>
    <property type="match status" value="1"/>
</dbReference>
<dbReference type="InterPro" id="IPR013087">
    <property type="entry name" value="Znf_C2H2_type"/>
</dbReference>
<dbReference type="PROSITE" id="PS00028">
    <property type="entry name" value="ZINC_FINGER_C2H2_1"/>
    <property type="match status" value="8"/>
</dbReference>
<evidence type="ECO:0000256" key="14">
    <source>
        <dbReference type="SAM" id="MobiDB-lite"/>
    </source>
</evidence>
<dbReference type="GO" id="GO:0003677">
    <property type="term" value="F:DNA binding"/>
    <property type="evidence" value="ECO:0007669"/>
    <property type="project" value="UniProtKB-ARBA"/>
</dbReference>
<sequence>MVDLEMVAAPAETALMDSSTGLCRLCLRHDKTIVNIFEEVATLAEEKSSPETEASAKPVNMVERLFDLLGVKFQHSTALPSHICQRCFAMVQAFADFRENVQRCETELQRWLEQNYKSARSENEQRPGLNGNPGDFEPEDDCVITEIDPNQDYESSEDEFSMESDSENEEHTSATTPSIIAASNTAQHEVNNSTMTAKSTADIHNAENSQTATDMSSSYAALPGSDSFIGGEVVIKNTYLCQYCDMAFTTQAECQEHESQHDSAAPYVCSFCSQRTSSRQNLIYHIKELHDPERPYVCAFCKKGFCRRSDLKKHTIVHTGVRPFSCPVCAKSFSRNTNLTKHIRIHSSVKPHVCTRCPRSFSSAPELMRHIRSHTNSKSFQCSRCPSAFARKDKLHLHEQTHYRRDAEFLHQQNNVAGALKTEDGNSMGQTENMVVSLNPYGDGDSAQSQTNMSSSQDQYRQQSILAAQLQQRPSMPKPPPPHKPSHSRSFPCTICQKTFTRERDLQRHQALHLDTLFTCKQCGTGFSRREKLARHELEFHARQYPCDVCRMQFTKHDEYERHMKMHELQQSAAMATQAAISAASGVSSASSGNVLGLAGAANTAGAMNLVTTAASPGSSKHTTTTAPKDLSGTQQRPTAADMSFYSQLVPTMNLGFYSETRPEDRNGI</sequence>
<keyword evidence="9" id="KW-0238">DNA-binding</keyword>
<comment type="function">
    <text evidence="1">May be involved in transcriptional regulation.</text>
</comment>
<feature type="domain" description="C2H2-type" evidence="15">
    <location>
        <begin position="239"/>
        <end position="266"/>
    </location>
</feature>
<dbReference type="InterPro" id="IPR012934">
    <property type="entry name" value="Znf_AD"/>
</dbReference>
<dbReference type="InterPro" id="IPR050331">
    <property type="entry name" value="Zinc_finger"/>
</dbReference>
<gene>
    <name evidence="17" type="primary">Zscan2_3</name>
    <name evidence="17" type="ORF">c0_g1_i1</name>
</gene>
<feature type="domain" description="C2H2-type" evidence="15">
    <location>
        <begin position="545"/>
        <end position="572"/>
    </location>
</feature>
<keyword evidence="4 13" id="KW-0479">Metal-binding</keyword>
<feature type="compositionally biased region" description="Acidic residues" evidence="14">
    <location>
        <begin position="136"/>
        <end position="168"/>
    </location>
</feature>
<evidence type="ECO:0000256" key="7">
    <source>
        <dbReference type="ARBA" id="ARBA00022833"/>
    </source>
</evidence>
<name>A0A0K8WAN9_BACLA</name>
<dbReference type="GO" id="GO:0045892">
    <property type="term" value="P:negative regulation of DNA-templated transcription"/>
    <property type="evidence" value="ECO:0007669"/>
    <property type="project" value="UniProtKB-ARBA"/>
</dbReference>
<feature type="binding site" evidence="13">
    <location>
        <position position="84"/>
    </location>
    <ligand>
        <name>Zn(2+)</name>
        <dbReference type="ChEBI" id="CHEBI:29105"/>
    </ligand>
</feature>
<dbReference type="GO" id="GO:0005634">
    <property type="term" value="C:nucleus"/>
    <property type="evidence" value="ECO:0007669"/>
    <property type="project" value="UniProtKB-SubCell"/>
</dbReference>
<dbReference type="Gene3D" id="3.40.1800.20">
    <property type="match status" value="1"/>
</dbReference>
<dbReference type="Gene3D" id="3.30.160.60">
    <property type="entry name" value="Classic Zinc Finger"/>
    <property type="match status" value="7"/>
</dbReference>
<feature type="region of interest" description="Disordered" evidence="14">
    <location>
        <begin position="435"/>
        <end position="491"/>
    </location>
</feature>
<protein>
    <submittedName>
        <fullName evidence="17">Zinc finger and SCAN domain-containing protein 2</fullName>
    </submittedName>
</protein>
<evidence type="ECO:0000256" key="13">
    <source>
        <dbReference type="PROSITE-ProRule" id="PRU01263"/>
    </source>
</evidence>
<accession>A0A0K8WAN9</accession>
<evidence type="ECO:0000256" key="12">
    <source>
        <dbReference type="PROSITE-ProRule" id="PRU00042"/>
    </source>
</evidence>
<dbReference type="GeneID" id="108967076"/>
<feature type="compositionally biased region" description="Polar residues" evidence="14">
    <location>
        <begin position="446"/>
        <end position="472"/>
    </location>
</feature>
<feature type="domain" description="C2H2-type" evidence="15">
    <location>
        <begin position="518"/>
        <end position="546"/>
    </location>
</feature>
<keyword evidence="5" id="KW-0677">Repeat</keyword>
<feature type="domain" description="C2H2-type" evidence="15">
    <location>
        <begin position="267"/>
        <end position="295"/>
    </location>
</feature>
<dbReference type="Pfam" id="PF00096">
    <property type="entry name" value="zf-C2H2"/>
    <property type="match status" value="6"/>
</dbReference>
<evidence type="ECO:0000256" key="8">
    <source>
        <dbReference type="ARBA" id="ARBA00023015"/>
    </source>
</evidence>
<dbReference type="SUPFAM" id="SSF57667">
    <property type="entry name" value="beta-beta-alpha zinc fingers"/>
    <property type="match status" value="5"/>
</dbReference>
<evidence type="ECO:0000256" key="5">
    <source>
        <dbReference type="ARBA" id="ARBA00022737"/>
    </source>
</evidence>
<dbReference type="FunFam" id="3.30.160.60:FF:000495">
    <property type="entry name" value="zinc finger protein 668"/>
    <property type="match status" value="1"/>
</dbReference>
<feature type="domain" description="ZAD" evidence="16">
    <location>
        <begin position="21"/>
        <end position="111"/>
    </location>
</feature>
<dbReference type="AlphaFoldDB" id="A0A0K8WAN9"/>
<evidence type="ECO:0000259" key="15">
    <source>
        <dbReference type="PROSITE" id="PS50157"/>
    </source>
</evidence>
<dbReference type="SMART" id="SM00868">
    <property type="entry name" value="zf-AD"/>
    <property type="match status" value="1"/>
</dbReference>
<keyword evidence="8" id="KW-0805">Transcription regulation</keyword>
<dbReference type="EMBL" id="GDHF01004190">
    <property type="protein sequence ID" value="JAI48124.1"/>
    <property type="molecule type" value="Transcribed_RNA"/>
</dbReference>
<feature type="binding site" evidence="13">
    <location>
        <position position="23"/>
    </location>
    <ligand>
        <name>Zn(2+)</name>
        <dbReference type="ChEBI" id="CHEBI:29105"/>
    </ligand>
</feature>
<evidence type="ECO:0000256" key="1">
    <source>
        <dbReference type="ARBA" id="ARBA00003767"/>
    </source>
</evidence>
<comment type="subcellular location">
    <subcellularLocation>
        <location evidence="2">Nucleus</location>
    </subcellularLocation>
</comment>
<evidence type="ECO:0000256" key="4">
    <source>
        <dbReference type="ARBA" id="ARBA00022723"/>
    </source>
</evidence>
<keyword evidence="6 12" id="KW-0863">Zinc-finger</keyword>